<keyword evidence="2" id="KW-1185">Reference proteome</keyword>
<protein>
    <submittedName>
        <fullName evidence="1">Uncharacterized protein</fullName>
    </submittedName>
</protein>
<sequence length="165" mass="18803">RPLPASATHRCRLRATKPHNNHNAVFSHRKSRVECCLRSSKTHSLLIWRSSEPSGWTYRWCAIGIRPMLGWCTTSSITSMAHGWRTDYGESRRRVLAVFVQNCGSEYTTRLVVGEKAVISDNVSILHNVMLGAPEKSQAIATRRLTMASLWAPSRRHRDFERCPD</sequence>
<dbReference type="AlphaFoldDB" id="A0A843V0N5"/>
<name>A0A843V0N5_COLES</name>
<gene>
    <name evidence="1" type="ORF">Taro_024570</name>
</gene>
<dbReference type="OrthoDB" id="25818at2759"/>
<comment type="caution">
    <text evidence="1">The sequence shown here is derived from an EMBL/GenBank/DDBJ whole genome shotgun (WGS) entry which is preliminary data.</text>
</comment>
<dbReference type="EMBL" id="NMUH01001395">
    <property type="protein sequence ID" value="MQL91942.1"/>
    <property type="molecule type" value="Genomic_DNA"/>
</dbReference>
<proteinExistence type="predicted"/>
<reference evidence="1" key="1">
    <citation type="submission" date="2017-07" db="EMBL/GenBank/DDBJ databases">
        <title>Taro Niue Genome Assembly and Annotation.</title>
        <authorList>
            <person name="Atibalentja N."/>
            <person name="Keating K."/>
            <person name="Fields C.J."/>
        </authorList>
    </citation>
    <scope>NUCLEOTIDE SEQUENCE</scope>
    <source>
        <strain evidence="1">Niue_2</strain>
        <tissue evidence="1">Leaf</tissue>
    </source>
</reference>
<dbReference type="Proteomes" id="UP000652761">
    <property type="component" value="Unassembled WGS sequence"/>
</dbReference>
<organism evidence="1 2">
    <name type="scientific">Colocasia esculenta</name>
    <name type="common">Wild taro</name>
    <name type="synonym">Arum esculentum</name>
    <dbReference type="NCBI Taxonomy" id="4460"/>
    <lineage>
        <taxon>Eukaryota</taxon>
        <taxon>Viridiplantae</taxon>
        <taxon>Streptophyta</taxon>
        <taxon>Embryophyta</taxon>
        <taxon>Tracheophyta</taxon>
        <taxon>Spermatophyta</taxon>
        <taxon>Magnoliopsida</taxon>
        <taxon>Liliopsida</taxon>
        <taxon>Araceae</taxon>
        <taxon>Aroideae</taxon>
        <taxon>Colocasieae</taxon>
        <taxon>Colocasia</taxon>
    </lineage>
</organism>
<evidence type="ECO:0000313" key="1">
    <source>
        <dbReference type="EMBL" id="MQL91942.1"/>
    </source>
</evidence>
<evidence type="ECO:0000313" key="2">
    <source>
        <dbReference type="Proteomes" id="UP000652761"/>
    </source>
</evidence>
<accession>A0A843V0N5</accession>
<feature type="non-terminal residue" evidence="1">
    <location>
        <position position="165"/>
    </location>
</feature>